<dbReference type="EMBL" id="JACGCM010000349">
    <property type="protein sequence ID" value="KAF6173207.1"/>
    <property type="molecule type" value="Genomic_DNA"/>
</dbReference>
<dbReference type="Gene3D" id="3.40.395.10">
    <property type="entry name" value="Adenoviral Proteinase, Chain A"/>
    <property type="match status" value="1"/>
</dbReference>
<gene>
    <name evidence="1" type="ORF">GIB67_037709</name>
</gene>
<dbReference type="InterPro" id="IPR027417">
    <property type="entry name" value="P-loop_NTPase"/>
</dbReference>
<proteinExistence type="predicted"/>
<dbReference type="Proteomes" id="UP000541444">
    <property type="component" value="Unassembled WGS sequence"/>
</dbReference>
<dbReference type="SUPFAM" id="SSF52540">
    <property type="entry name" value="P-loop containing nucleoside triphosphate hydrolases"/>
    <property type="match status" value="1"/>
</dbReference>
<dbReference type="InterPro" id="IPR038765">
    <property type="entry name" value="Papain-like_cys_pep_sf"/>
</dbReference>
<evidence type="ECO:0008006" key="3">
    <source>
        <dbReference type="Google" id="ProtNLM"/>
    </source>
</evidence>
<dbReference type="SUPFAM" id="SSF54001">
    <property type="entry name" value="Cysteine proteinases"/>
    <property type="match status" value="1"/>
</dbReference>
<dbReference type="Gene3D" id="3.40.50.300">
    <property type="entry name" value="P-loop containing nucleotide triphosphate hydrolases"/>
    <property type="match status" value="1"/>
</dbReference>
<reference evidence="1 2" key="1">
    <citation type="journal article" date="2020" name="IScience">
        <title>Genome Sequencing of the Endangered Kingdonia uniflora (Circaeasteraceae, Ranunculales) Reveals Potential Mechanisms of Evolutionary Specialization.</title>
        <authorList>
            <person name="Sun Y."/>
            <person name="Deng T."/>
            <person name="Zhang A."/>
            <person name="Moore M.J."/>
            <person name="Landis J.B."/>
            <person name="Lin N."/>
            <person name="Zhang H."/>
            <person name="Zhang X."/>
            <person name="Huang J."/>
            <person name="Zhang X."/>
            <person name="Sun H."/>
            <person name="Wang H."/>
        </authorList>
    </citation>
    <scope>NUCLEOTIDE SEQUENCE [LARGE SCALE GENOMIC DNA]</scope>
    <source>
        <strain evidence="1">TB1705</strain>
        <tissue evidence="1">Leaf</tissue>
    </source>
</reference>
<keyword evidence="2" id="KW-1185">Reference proteome</keyword>
<accession>A0A7J7P169</accession>
<sequence>MLLSNSFNKFTAILFYGISKVYAEFEVYGGSLNLTGCCLYGGAPYHSQETSLKRGVDIVIGTPGRIRASVDQITVVFVEEQTIDVAQTEVVISHQEEDVGEASQQTKEKLVSPLKIHRKPNSKKKEDLEMGDPNERLTVLETIVSALTSTVGELVEQLRLTNLAKAATSVKRQCRSKKKVVMEVDGDENVPIFDDSKSIRRELKLFTVANIEDTTVKAIAIVGKYLKSDKEDDKIKSGYKSSWKNEHKGDAKGEGSSSKEFHYNHCKASGHLSNYCWKFHPELRPKGEKRNKKKYVLVAEVIDVYIKALIQYFDTQHRARPDKEKIVPADVFAGQYIYREFNVWTRNMSSPEGNKKLSPGHQLIEDHISTILPKMLIWSDFFDRISPPTGSEVYDYGLNFKWTTRFGKCPIQPNGYHCGVYMFVFMDNLLRGMKFLDLIDGNEYRYTIAYDILRLGVEPEEILKL</sequence>
<evidence type="ECO:0000313" key="1">
    <source>
        <dbReference type="EMBL" id="KAF6173207.1"/>
    </source>
</evidence>
<protein>
    <recommendedName>
        <fullName evidence="3">Ubiquitin-like protease family profile domain-containing protein</fullName>
    </recommendedName>
</protein>
<dbReference type="AlphaFoldDB" id="A0A7J7P169"/>
<organism evidence="1 2">
    <name type="scientific">Kingdonia uniflora</name>
    <dbReference type="NCBI Taxonomy" id="39325"/>
    <lineage>
        <taxon>Eukaryota</taxon>
        <taxon>Viridiplantae</taxon>
        <taxon>Streptophyta</taxon>
        <taxon>Embryophyta</taxon>
        <taxon>Tracheophyta</taxon>
        <taxon>Spermatophyta</taxon>
        <taxon>Magnoliopsida</taxon>
        <taxon>Ranunculales</taxon>
        <taxon>Circaeasteraceae</taxon>
        <taxon>Kingdonia</taxon>
    </lineage>
</organism>
<evidence type="ECO:0000313" key="2">
    <source>
        <dbReference type="Proteomes" id="UP000541444"/>
    </source>
</evidence>
<name>A0A7J7P169_9MAGN</name>
<comment type="caution">
    <text evidence="1">The sequence shown here is derived from an EMBL/GenBank/DDBJ whole genome shotgun (WGS) entry which is preliminary data.</text>
</comment>